<accession>A0A1G5SHR8</accession>
<dbReference type="SUPFAM" id="SSF54001">
    <property type="entry name" value="Cysteine proteinases"/>
    <property type="match status" value="1"/>
</dbReference>
<proteinExistence type="predicted"/>
<organism evidence="1 2">
    <name type="scientific">Nitrosomonas mobilis</name>
    <dbReference type="NCBI Taxonomy" id="51642"/>
    <lineage>
        <taxon>Bacteria</taxon>
        <taxon>Pseudomonadati</taxon>
        <taxon>Pseudomonadota</taxon>
        <taxon>Betaproteobacteria</taxon>
        <taxon>Nitrosomonadales</taxon>
        <taxon>Nitrosomonadaceae</taxon>
        <taxon>Nitrosomonas</taxon>
    </lineage>
</organism>
<keyword evidence="2" id="KW-1185">Reference proteome</keyword>
<dbReference type="OrthoDB" id="7843671at2"/>
<dbReference type="Proteomes" id="UP000198729">
    <property type="component" value="Unassembled WGS sequence"/>
</dbReference>
<dbReference type="EMBL" id="FMWO01000084">
    <property type="protein sequence ID" value="SCZ86753.1"/>
    <property type="molecule type" value="Genomic_DNA"/>
</dbReference>
<sequence length="233" mass="26409">MLPGDVLLVTGEGKLSSSLIAAQKIIYLNVSSSHVEFSLGDGVFIHSTNDKGVHLTLLVDEDTACDHKWRVIRHKSITEAGSDTDKLQKAGMYFYAQNYNKVFMGSGNESSSFCSELVAKAYARAEIEIIGGKPPSKVTPAHFDKEADNLNDWVDVTEEYQKILADMKENYFMYRMAASTLSAFMTKRKVLEPYRQKIIERLESDSTENKEVAKKYREMLAGRELKYWHEKDS</sequence>
<gene>
    <name evidence="1" type="ORF">NSMM_730003</name>
</gene>
<evidence type="ECO:0000313" key="2">
    <source>
        <dbReference type="Proteomes" id="UP000198729"/>
    </source>
</evidence>
<evidence type="ECO:0008006" key="3">
    <source>
        <dbReference type="Google" id="ProtNLM"/>
    </source>
</evidence>
<reference evidence="1 2" key="1">
    <citation type="submission" date="2016-10" db="EMBL/GenBank/DDBJ databases">
        <authorList>
            <person name="de Groot N.N."/>
        </authorList>
    </citation>
    <scope>NUCLEOTIDE SEQUENCE [LARGE SCALE GENOMIC DNA]</scope>
    <source>
        <strain evidence="1">1</strain>
    </source>
</reference>
<evidence type="ECO:0000313" key="1">
    <source>
        <dbReference type="EMBL" id="SCZ86753.1"/>
    </source>
</evidence>
<dbReference type="Gene3D" id="3.90.1720.10">
    <property type="entry name" value="endopeptidase domain like (from Nostoc punctiforme)"/>
    <property type="match status" value="1"/>
</dbReference>
<protein>
    <recommendedName>
        <fullName evidence="3">Permuted papain-like amidase enzyme, YaeF/YiiX, C92 family</fullName>
    </recommendedName>
</protein>
<dbReference type="RefSeq" id="WP_090287998.1">
    <property type="nucleotide sequence ID" value="NZ_FMWO01000084.1"/>
</dbReference>
<dbReference type="AlphaFoldDB" id="A0A1G5SHR8"/>
<name>A0A1G5SHR8_9PROT</name>
<dbReference type="InterPro" id="IPR038765">
    <property type="entry name" value="Papain-like_cys_pep_sf"/>
</dbReference>